<dbReference type="EMBL" id="LHXU01000074">
    <property type="protein sequence ID" value="KXA99115.1"/>
    <property type="molecule type" value="Genomic_DNA"/>
</dbReference>
<gene>
    <name evidence="1" type="ORF">AKJ40_03935</name>
</gene>
<evidence type="ECO:0000313" key="1">
    <source>
        <dbReference type="EMBL" id="KXA99115.1"/>
    </source>
</evidence>
<organism evidence="1 2">
    <name type="scientific">candidate division MSBL1 archaeon SCGC-AAA259M10</name>
    <dbReference type="NCBI Taxonomy" id="1698270"/>
    <lineage>
        <taxon>Archaea</taxon>
        <taxon>Methanobacteriati</taxon>
        <taxon>Methanobacteriota</taxon>
        <taxon>candidate division MSBL1</taxon>
    </lineage>
</organism>
<dbReference type="AlphaFoldDB" id="A0A133UY47"/>
<proteinExistence type="predicted"/>
<reference evidence="1 2" key="1">
    <citation type="journal article" date="2016" name="Sci. Rep.">
        <title>Metabolic traits of an uncultured archaeal lineage -MSBL1- from brine pools of the Red Sea.</title>
        <authorList>
            <person name="Mwirichia R."/>
            <person name="Alam I."/>
            <person name="Rashid M."/>
            <person name="Vinu M."/>
            <person name="Ba-Alawi W."/>
            <person name="Anthony Kamau A."/>
            <person name="Kamanda Ngugi D."/>
            <person name="Goker M."/>
            <person name="Klenk H.P."/>
            <person name="Bajic V."/>
            <person name="Stingl U."/>
        </authorList>
    </citation>
    <scope>NUCLEOTIDE SEQUENCE [LARGE SCALE GENOMIC DNA]</scope>
    <source>
        <strain evidence="1">SCGC-AAA259M10</strain>
    </source>
</reference>
<accession>A0A133UY47</accession>
<protein>
    <submittedName>
        <fullName evidence="1">Uncharacterized protein</fullName>
    </submittedName>
</protein>
<comment type="caution">
    <text evidence="1">The sequence shown here is derived from an EMBL/GenBank/DDBJ whole genome shotgun (WGS) entry which is preliminary data.</text>
</comment>
<keyword evidence="2" id="KW-1185">Reference proteome</keyword>
<sequence>MVEILVVDALCRSQEDFCEQEVEVEVPYYGRGEKTVRWNVGERGAKTFRKRYFFLPFELPPPVFLLHLLLRTLFRWIRFVGTGLEKLLPPLLLQLFNCPTIKQGFYEVHPDRLPH</sequence>
<name>A0A133UY47_9EURY</name>
<dbReference type="Proteomes" id="UP000070341">
    <property type="component" value="Unassembled WGS sequence"/>
</dbReference>
<evidence type="ECO:0000313" key="2">
    <source>
        <dbReference type="Proteomes" id="UP000070341"/>
    </source>
</evidence>